<evidence type="ECO:0000256" key="5">
    <source>
        <dbReference type="ARBA" id="ARBA00022884"/>
    </source>
</evidence>
<dbReference type="PANTHER" id="PTHR10156:SF0">
    <property type="entry name" value="2',3'-CYCLIC-NUCLEOTIDE 3'-PHOSPHODIESTERASE"/>
    <property type="match status" value="1"/>
</dbReference>
<evidence type="ECO:0000256" key="7">
    <source>
        <dbReference type="ARBA" id="ARBA00023288"/>
    </source>
</evidence>
<keyword evidence="5" id="KW-0694">RNA-binding</keyword>
<dbReference type="InterPro" id="IPR047325">
    <property type="entry name" value="CNPase_cat"/>
</dbReference>
<keyword evidence="12" id="KW-1185">Reference proteome</keyword>
<dbReference type="AlphaFoldDB" id="A0A8X6MJW4"/>
<dbReference type="Pfam" id="PF05881">
    <property type="entry name" value="CNPase"/>
    <property type="match status" value="1"/>
</dbReference>
<proteinExistence type="predicted"/>
<keyword evidence="6" id="KW-0472">Membrane</keyword>
<evidence type="ECO:0000259" key="10">
    <source>
        <dbReference type="Pfam" id="PF05881"/>
    </source>
</evidence>
<keyword evidence="7" id="KW-0449">Lipoprotein</keyword>
<dbReference type="Proteomes" id="UP000887013">
    <property type="component" value="Unassembled WGS sequence"/>
</dbReference>
<feature type="compositionally biased region" description="Basic and acidic residues" evidence="9">
    <location>
        <begin position="1"/>
        <end position="11"/>
    </location>
</feature>
<protein>
    <recommendedName>
        <fullName evidence="10">Cyclic nucleotide phosphodiesterase catalytic domain-containing protein</fullName>
    </recommendedName>
</protein>
<comment type="caution">
    <text evidence="11">The sequence shown here is derived from an EMBL/GenBank/DDBJ whole genome shotgun (WGS) entry which is preliminary data.</text>
</comment>
<evidence type="ECO:0000256" key="9">
    <source>
        <dbReference type="SAM" id="MobiDB-lite"/>
    </source>
</evidence>
<dbReference type="GO" id="GO:0003723">
    <property type="term" value="F:RNA binding"/>
    <property type="evidence" value="ECO:0007669"/>
    <property type="project" value="UniProtKB-KW"/>
</dbReference>
<dbReference type="GO" id="GO:0005737">
    <property type="term" value="C:cytoplasm"/>
    <property type="evidence" value="ECO:0007669"/>
    <property type="project" value="TreeGrafter"/>
</dbReference>
<dbReference type="InterPro" id="IPR009097">
    <property type="entry name" value="Cyclic_Pdiesterase"/>
</dbReference>
<dbReference type="OrthoDB" id="3231855at2759"/>
<evidence type="ECO:0000256" key="1">
    <source>
        <dbReference type="ARBA" id="ARBA00004635"/>
    </source>
</evidence>
<keyword evidence="2" id="KW-0488">Methylation</keyword>
<keyword evidence="3" id="KW-0597">Phosphoprotein</keyword>
<dbReference type="GO" id="GO:0009214">
    <property type="term" value="P:cyclic nucleotide catabolic process"/>
    <property type="evidence" value="ECO:0007669"/>
    <property type="project" value="InterPro"/>
</dbReference>
<organism evidence="11 12">
    <name type="scientific">Nephila pilipes</name>
    <name type="common">Giant wood spider</name>
    <name type="synonym">Nephila maculata</name>
    <dbReference type="NCBI Taxonomy" id="299642"/>
    <lineage>
        <taxon>Eukaryota</taxon>
        <taxon>Metazoa</taxon>
        <taxon>Ecdysozoa</taxon>
        <taxon>Arthropoda</taxon>
        <taxon>Chelicerata</taxon>
        <taxon>Arachnida</taxon>
        <taxon>Araneae</taxon>
        <taxon>Araneomorphae</taxon>
        <taxon>Entelegynae</taxon>
        <taxon>Araneoidea</taxon>
        <taxon>Nephilidae</taxon>
        <taxon>Nephila</taxon>
    </lineage>
</organism>
<evidence type="ECO:0000313" key="11">
    <source>
        <dbReference type="EMBL" id="GFS65013.1"/>
    </source>
</evidence>
<keyword evidence="4" id="KW-0378">Hydrolase</keyword>
<keyword evidence="8" id="KW-0636">Prenylation</keyword>
<dbReference type="Gene3D" id="3.90.1740.10">
    <property type="entry name" value="2',3'-cyclic nucleotide 3'-phosphodiesterase superfamily"/>
    <property type="match status" value="1"/>
</dbReference>
<dbReference type="InterPro" id="IPR008431">
    <property type="entry name" value="CNPase"/>
</dbReference>
<evidence type="ECO:0000256" key="6">
    <source>
        <dbReference type="ARBA" id="ARBA00023136"/>
    </source>
</evidence>
<sequence>MSSLGGDHDDASEQSYQSSAYSRDKNIPLNYFPLKMTNDKKTEMYVKFAKVMVISQGSYKGRTEAIKSVENQFKYTSCILSDESFRKQSKISCCLENVEDFYDYLMHSSQKALEEGNNVLIIDSTMPSTKQNQYYAALAYKMQYVVLVLPPVVTNSVTHWPKDSFANSFQSVTVIQPTNMFQHLFSAWYLHDIDSHELRHEASLYIQDCMEVVPEFRDFMCKICTVGSKLYFEEDSDEKEILPIDSIRKFYFLTNKRQDLAFCALKIFGNALRVMNEYFKKEIVQNNYGKMSKLLIAGFIISPYMIAARVKLTHHQRDLWEMEDEMDESRIHSLRSKPVGPLTLLYQTKEDLPGLDDVRLIASKSNQTLITGQTVGEPLNIIPKFGKGRACHIVLGKAPNAPPYQVDYGVQFALHRENMARKSNADIKVEELDRCVMKRIGKYWFIYLKEMLKVDAIFASCVKPYSFGDPIDSHTKTLKVRGAALPLVQQGYTSHAVRGFKAVQVCGCLLAQNGYRVPYFAAMDGYHGCRMPLQCECVRTRTRNGGVLRHASRSGFGFTCCQRVLVLAKNQVPDEPQWWNQELA</sequence>
<name>A0A8X6MJW4_NEPPI</name>
<comment type="subcellular location">
    <subcellularLocation>
        <location evidence="1">Membrane</location>
        <topology evidence="1">Lipid-anchor</topology>
    </subcellularLocation>
</comment>
<dbReference type="GO" id="GO:0016020">
    <property type="term" value="C:membrane"/>
    <property type="evidence" value="ECO:0007669"/>
    <property type="project" value="UniProtKB-SubCell"/>
</dbReference>
<dbReference type="PANTHER" id="PTHR10156">
    <property type="entry name" value="2',3'-CYCLIC-NUCLEOTIDE 3'-PHOSPHODIESTERASE"/>
    <property type="match status" value="1"/>
</dbReference>
<feature type="region of interest" description="Disordered" evidence="9">
    <location>
        <begin position="1"/>
        <end position="20"/>
    </location>
</feature>
<evidence type="ECO:0000256" key="3">
    <source>
        <dbReference type="ARBA" id="ARBA00022553"/>
    </source>
</evidence>
<evidence type="ECO:0000256" key="8">
    <source>
        <dbReference type="ARBA" id="ARBA00023289"/>
    </source>
</evidence>
<dbReference type="GO" id="GO:0004113">
    <property type="term" value="F:2',3'-cyclic-nucleotide 3'-phosphodiesterase activity"/>
    <property type="evidence" value="ECO:0007669"/>
    <property type="project" value="InterPro"/>
</dbReference>
<evidence type="ECO:0000256" key="4">
    <source>
        <dbReference type="ARBA" id="ARBA00022801"/>
    </source>
</evidence>
<evidence type="ECO:0000256" key="2">
    <source>
        <dbReference type="ARBA" id="ARBA00022481"/>
    </source>
</evidence>
<gene>
    <name evidence="11" type="primary">AVEN_60430_1</name>
    <name evidence="11" type="ORF">NPIL_259911</name>
</gene>
<feature type="domain" description="Cyclic nucleotide phosphodiesterase catalytic" evidence="10">
    <location>
        <begin position="251"/>
        <end position="325"/>
    </location>
</feature>
<dbReference type="SUPFAM" id="SSF55144">
    <property type="entry name" value="LigT-like"/>
    <property type="match status" value="1"/>
</dbReference>
<accession>A0A8X6MJW4</accession>
<dbReference type="EMBL" id="BMAW01048261">
    <property type="protein sequence ID" value="GFS65013.1"/>
    <property type="molecule type" value="Genomic_DNA"/>
</dbReference>
<evidence type="ECO:0000313" key="12">
    <source>
        <dbReference type="Proteomes" id="UP000887013"/>
    </source>
</evidence>
<reference evidence="11" key="1">
    <citation type="submission" date="2020-08" db="EMBL/GenBank/DDBJ databases">
        <title>Multicomponent nature underlies the extraordinary mechanical properties of spider dragline silk.</title>
        <authorList>
            <person name="Kono N."/>
            <person name="Nakamura H."/>
            <person name="Mori M."/>
            <person name="Yoshida Y."/>
            <person name="Ohtoshi R."/>
            <person name="Malay A.D."/>
            <person name="Moran D.A.P."/>
            <person name="Tomita M."/>
            <person name="Numata K."/>
            <person name="Arakawa K."/>
        </authorList>
    </citation>
    <scope>NUCLEOTIDE SEQUENCE</scope>
</reference>